<evidence type="ECO:0000313" key="1">
    <source>
        <dbReference type="EMBL" id="GAI22709.1"/>
    </source>
</evidence>
<reference evidence="1" key="1">
    <citation type="journal article" date="2014" name="Front. Microbiol.">
        <title>High frequency of phylogenetically diverse reductive dehalogenase-homologous genes in deep subseafloor sedimentary metagenomes.</title>
        <authorList>
            <person name="Kawai M."/>
            <person name="Futagami T."/>
            <person name="Toyoda A."/>
            <person name="Takaki Y."/>
            <person name="Nishi S."/>
            <person name="Hori S."/>
            <person name="Arai W."/>
            <person name="Tsubouchi T."/>
            <person name="Morono Y."/>
            <person name="Uchiyama I."/>
            <person name="Ito T."/>
            <person name="Fujiyama A."/>
            <person name="Inagaki F."/>
            <person name="Takami H."/>
        </authorList>
    </citation>
    <scope>NUCLEOTIDE SEQUENCE</scope>
    <source>
        <strain evidence="1">Expedition CK06-06</strain>
    </source>
</reference>
<name>X1NVM2_9ZZZZ</name>
<dbReference type="EMBL" id="BARV01016068">
    <property type="protein sequence ID" value="GAI22709.1"/>
    <property type="molecule type" value="Genomic_DNA"/>
</dbReference>
<organism evidence="1">
    <name type="scientific">marine sediment metagenome</name>
    <dbReference type="NCBI Taxonomy" id="412755"/>
    <lineage>
        <taxon>unclassified sequences</taxon>
        <taxon>metagenomes</taxon>
        <taxon>ecological metagenomes</taxon>
    </lineage>
</organism>
<dbReference type="AlphaFoldDB" id="X1NVM2"/>
<comment type="caution">
    <text evidence="1">The sequence shown here is derived from an EMBL/GenBank/DDBJ whole genome shotgun (WGS) entry which is preliminary data.</text>
</comment>
<feature type="non-terminal residue" evidence="1">
    <location>
        <position position="1"/>
    </location>
</feature>
<sequence length="101" mass="11852">FVKRGRPSTKDLETINQLMIVFLYSVKEEFRYHYATMIFKRLPGVPVPKDLPVKIGAVRKLKFVHAGVTPEMYDKLYVEWDRLKSKSFDEFFGHLLTGEGR</sequence>
<proteinExistence type="predicted"/>
<gene>
    <name evidence="1" type="ORF">S06H3_27663</name>
</gene>
<accession>X1NVM2</accession>
<protein>
    <submittedName>
        <fullName evidence="1">Uncharacterized protein</fullName>
    </submittedName>
</protein>